<dbReference type="EMBL" id="BMXI01000012">
    <property type="protein sequence ID" value="GHC59457.1"/>
    <property type="molecule type" value="Genomic_DNA"/>
</dbReference>
<evidence type="ECO:0000313" key="4">
    <source>
        <dbReference type="Proteomes" id="UP000644507"/>
    </source>
</evidence>
<protein>
    <submittedName>
        <fullName evidence="3">Hydrolase YhcX</fullName>
    </submittedName>
</protein>
<dbReference type="GO" id="GO:0016747">
    <property type="term" value="F:acyltransferase activity, transferring groups other than amino-acyl groups"/>
    <property type="evidence" value="ECO:0007669"/>
    <property type="project" value="InterPro"/>
</dbReference>
<reference evidence="3" key="2">
    <citation type="submission" date="2020-09" db="EMBL/GenBank/DDBJ databases">
        <authorList>
            <person name="Sun Q."/>
            <person name="Kim S."/>
        </authorList>
    </citation>
    <scope>NUCLEOTIDE SEQUENCE</scope>
    <source>
        <strain evidence="3">KCTC 12988</strain>
    </source>
</reference>
<evidence type="ECO:0000259" key="2">
    <source>
        <dbReference type="PROSITE" id="PS51186"/>
    </source>
</evidence>
<proteinExistence type="predicted"/>
<dbReference type="SUPFAM" id="SSF56317">
    <property type="entry name" value="Carbon-nitrogen hydrolase"/>
    <property type="match status" value="1"/>
</dbReference>
<dbReference type="InterPro" id="IPR036526">
    <property type="entry name" value="C-N_Hydrolase_sf"/>
</dbReference>
<sequence length="537" mass="60227">MNTTSHPTPRGLVTLRSAEATDIDYLVELNKRCFPAMAEENVVWTRGHLLTHQRLFPAGQIVAVLDGVIVGAVCSLIVTLGDDPYRPHTYAGITDGGFFHNHDPQGDTLYGADVFVDPEVRGAGVGSILYEARRELCRSLNLRRILAGGRLHGYAEVAGEMTPEEYIHKVELGEIRDLVLSFQLREGFVVRGLLKHYITDPNSKNNASLIEWLNPDYVPIEDEDQRKVRVAAVQYQVRKINSFQEFADQVEYFVETAHDYRADFVLFPEFFSVQLLSQDALKNLPAPEGISRLADMEEEFIELMSRMAREYGLYIVAGSHPMRRGDTIYNACPIFSPDGSHVSQPKLHITPSEVKYWGITGGSELRVFDTPKARIGVLICYDSEFPEAARYLSDQGAEIIFVPYCTDDRPGYQRVRICSQARAVENQLYVVTAGVVGNLPSVPAMDIHYGRAGVFTPSDSEFARDGILAEADPNVEMMLVSDLDINDLYRSRSSGSVRQILDRRRDLFSFSSNLKNDLPGLADEDFTPVNIFDPEEE</sequence>
<dbReference type="PROSITE" id="PS51186">
    <property type="entry name" value="GNAT"/>
    <property type="match status" value="1"/>
</dbReference>
<dbReference type="RefSeq" id="WP_189571074.1">
    <property type="nucleotide sequence ID" value="NZ_BMXI01000012.1"/>
</dbReference>
<dbReference type="InterPro" id="IPR003010">
    <property type="entry name" value="C-N_Hydrolase"/>
</dbReference>
<dbReference type="GO" id="GO:0016787">
    <property type="term" value="F:hydrolase activity"/>
    <property type="evidence" value="ECO:0007669"/>
    <property type="project" value="UniProtKB-KW"/>
</dbReference>
<dbReference type="PANTHER" id="PTHR23088:SF50">
    <property type="entry name" value="HYDROLASE YHCX"/>
    <property type="match status" value="1"/>
</dbReference>
<dbReference type="Proteomes" id="UP000644507">
    <property type="component" value="Unassembled WGS sequence"/>
</dbReference>
<organism evidence="3 4">
    <name type="scientific">Roseibacillus persicicus</name>
    <dbReference type="NCBI Taxonomy" id="454148"/>
    <lineage>
        <taxon>Bacteria</taxon>
        <taxon>Pseudomonadati</taxon>
        <taxon>Verrucomicrobiota</taxon>
        <taxon>Verrucomicrobiia</taxon>
        <taxon>Verrucomicrobiales</taxon>
        <taxon>Verrucomicrobiaceae</taxon>
        <taxon>Roseibacillus</taxon>
    </lineage>
</organism>
<dbReference type="Gene3D" id="3.60.110.10">
    <property type="entry name" value="Carbon-nitrogen hydrolase"/>
    <property type="match status" value="1"/>
</dbReference>
<dbReference type="InterPro" id="IPR000182">
    <property type="entry name" value="GNAT_dom"/>
</dbReference>
<comment type="caution">
    <text evidence="3">The sequence shown here is derived from an EMBL/GenBank/DDBJ whole genome shotgun (WGS) entry which is preliminary data.</text>
</comment>
<keyword evidence="4" id="KW-1185">Reference proteome</keyword>
<evidence type="ECO:0000313" key="3">
    <source>
        <dbReference type="EMBL" id="GHC59457.1"/>
    </source>
</evidence>
<reference evidence="3" key="1">
    <citation type="journal article" date="2014" name="Int. J. Syst. Evol. Microbiol.">
        <title>Complete genome sequence of Corynebacterium casei LMG S-19264T (=DSM 44701T), isolated from a smear-ripened cheese.</title>
        <authorList>
            <consortium name="US DOE Joint Genome Institute (JGI-PGF)"/>
            <person name="Walter F."/>
            <person name="Albersmeier A."/>
            <person name="Kalinowski J."/>
            <person name="Ruckert C."/>
        </authorList>
    </citation>
    <scope>NUCLEOTIDE SEQUENCE</scope>
    <source>
        <strain evidence="3">KCTC 12988</strain>
    </source>
</reference>
<feature type="domain" description="CN hydrolase" evidence="1">
    <location>
        <begin position="228"/>
        <end position="485"/>
    </location>
</feature>
<evidence type="ECO:0000259" key="1">
    <source>
        <dbReference type="PROSITE" id="PS50263"/>
    </source>
</evidence>
<dbReference type="AlphaFoldDB" id="A0A918TRX3"/>
<dbReference type="Gene3D" id="3.40.630.30">
    <property type="match status" value="1"/>
</dbReference>
<dbReference type="Pfam" id="PF00583">
    <property type="entry name" value="Acetyltransf_1"/>
    <property type="match status" value="1"/>
</dbReference>
<dbReference type="PANTHER" id="PTHR23088">
    <property type="entry name" value="NITRILASE-RELATED"/>
    <property type="match status" value="1"/>
</dbReference>
<dbReference type="Pfam" id="PF00795">
    <property type="entry name" value="CN_hydrolase"/>
    <property type="match status" value="1"/>
</dbReference>
<accession>A0A918TRX3</accession>
<name>A0A918TRX3_9BACT</name>
<keyword evidence="3" id="KW-0378">Hydrolase</keyword>
<gene>
    <name evidence="3" type="primary">yhcX</name>
    <name evidence="3" type="ORF">GCM10007100_28290</name>
</gene>
<dbReference type="CDD" id="cd04301">
    <property type="entry name" value="NAT_SF"/>
    <property type="match status" value="1"/>
</dbReference>
<feature type="domain" description="N-acetyltransferase" evidence="2">
    <location>
        <begin position="13"/>
        <end position="216"/>
    </location>
</feature>
<dbReference type="PROSITE" id="PS50263">
    <property type="entry name" value="CN_HYDROLASE"/>
    <property type="match status" value="1"/>
</dbReference>
<dbReference type="InterPro" id="IPR016181">
    <property type="entry name" value="Acyl_CoA_acyltransferase"/>
</dbReference>
<dbReference type="CDD" id="cd07574">
    <property type="entry name" value="nitrilase_Rim1_like"/>
    <property type="match status" value="1"/>
</dbReference>
<dbReference type="SUPFAM" id="SSF55729">
    <property type="entry name" value="Acyl-CoA N-acyltransferases (Nat)"/>
    <property type="match status" value="1"/>
</dbReference>